<organism evidence="8 9">
    <name type="scientific">Brassica napus</name>
    <name type="common">Rape</name>
    <dbReference type="NCBI Taxonomy" id="3708"/>
    <lineage>
        <taxon>Eukaryota</taxon>
        <taxon>Viridiplantae</taxon>
        <taxon>Streptophyta</taxon>
        <taxon>Embryophyta</taxon>
        <taxon>Tracheophyta</taxon>
        <taxon>Spermatophyta</taxon>
        <taxon>Magnoliopsida</taxon>
        <taxon>eudicotyledons</taxon>
        <taxon>Gunneridae</taxon>
        <taxon>Pentapetalae</taxon>
        <taxon>rosids</taxon>
        <taxon>malvids</taxon>
        <taxon>Brassicales</taxon>
        <taxon>Brassicaceae</taxon>
        <taxon>Brassiceae</taxon>
        <taxon>Brassica</taxon>
    </lineage>
</organism>
<dbReference type="InterPro" id="IPR038110">
    <property type="entry name" value="TD_ACT-like_sf"/>
</dbReference>
<evidence type="ECO:0000313" key="7">
    <source>
        <dbReference type="EMBL" id="KAH0850081.1"/>
    </source>
</evidence>
<protein>
    <recommendedName>
        <fullName evidence="6">ACT-like domain-containing protein</fullName>
    </recommendedName>
</protein>
<sequence>MFVGVPTHGELKTLEKRMESSQLRTRNLTTSDLVRDYLRYLMGERSSIGEEILCQFSFPERHGALINFLDSFSPRWNISLFHYRAEGGAGANVLVGIQVPEQNMAYFRNRAQVLGYEYVLVIEDTVFKLLMH</sequence>
<dbReference type="EMBL" id="JAGKQM010000069">
    <property type="protein sequence ID" value="KAH0855502.1"/>
    <property type="molecule type" value="Genomic_DNA"/>
</dbReference>
<name>A0ABQ7XHY9_BRANA</name>
<dbReference type="PANTHER" id="PTHR48078">
    <property type="entry name" value="THREONINE DEHYDRATASE, MITOCHONDRIAL-RELATED"/>
    <property type="match status" value="1"/>
</dbReference>
<keyword evidence="3" id="KW-0663">Pyridoxal phosphate</keyword>
<accession>A0ABQ7XHY9</accession>
<dbReference type="Gene3D" id="3.40.1020.10">
    <property type="entry name" value="Biosynthetic Threonine Deaminase, Domain 3"/>
    <property type="match status" value="1"/>
</dbReference>
<comment type="caution">
    <text evidence="8">The sequence shown here is derived from an EMBL/GenBank/DDBJ whole genome shotgun (WGS) entry which is preliminary data.</text>
</comment>
<dbReference type="InterPro" id="IPR001721">
    <property type="entry name" value="TD_ACT-like"/>
</dbReference>
<dbReference type="InterPro" id="IPR050147">
    <property type="entry name" value="Ser/Thr_Dehydratase"/>
</dbReference>
<feature type="domain" description="ACT-like" evidence="6">
    <location>
        <begin position="52"/>
        <end position="123"/>
    </location>
</feature>
<keyword evidence="2" id="KW-0028">Amino-acid biosynthesis</keyword>
<comment type="pathway">
    <text evidence="5">Amino-acid biosynthesis.</text>
</comment>
<keyword evidence="4" id="KW-0456">Lyase</keyword>
<keyword evidence="9" id="KW-1185">Reference proteome</keyword>
<proteinExistence type="predicted"/>
<dbReference type="CDD" id="cd04907">
    <property type="entry name" value="ACT_ThrD-I_2"/>
    <property type="match status" value="1"/>
</dbReference>
<evidence type="ECO:0000259" key="6">
    <source>
        <dbReference type="PROSITE" id="PS51672"/>
    </source>
</evidence>
<evidence type="ECO:0000256" key="4">
    <source>
        <dbReference type="ARBA" id="ARBA00023239"/>
    </source>
</evidence>
<evidence type="ECO:0000313" key="9">
    <source>
        <dbReference type="Proteomes" id="UP000824890"/>
    </source>
</evidence>
<evidence type="ECO:0000256" key="5">
    <source>
        <dbReference type="ARBA" id="ARBA00029440"/>
    </source>
</evidence>
<dbReference type="Proteomes" id="UP000824890">
    <property type="component" value="Unassembled WGS sequence"/>
</dbReference>
<dbReference type="PROSITE" id="PS51672">
    <property type="entry name" value="ACT_LIKE"/>
    <property type="match status" value="1"/>
</dbReference>
<dbReference type="Pfam" id="PF00585">
    <property type="entry name" value="Thr_dehydrat_C"/>
    <property type="match status" value="1"/>
</dbReference>
<dbReference type="InterPro" id="IPR045865">
    <property type="entry name" value="ACT-like_dom_sf"/>
</dbReference>
<evidence type="ECO:0000256" key="3">
    <source>
        <dbReference type="ARBA" id="ARBA00022898"/>
    </source>
</evidence>
<comment type="cofactor">
    <cofactor evidence="1">
        <name>pyridoxal 5'-phosphate</name>
        <dbReference type="ChEBI" id="CHEBI:597326"/>
    </cofactor>
</comment>
<dbReference type="SUPFAM" id="SSF55021">
    <property type="entry name" value="ACT-like"/>
    <property type="match status" value="1"/>
</dbReference>
<gene>
    <name evidence="8" type="ORF">HID58_007945</name>
    <name evidence="7" type="ORF">HID58_095819</name>
</gene>
<evidence type="ECO:0000313" key="8">
    <source>
        <dbReference type="EMBL" id="KAH0855502.1"/>
    </source>
</evidence>
<evidence type="ECO:0000256" key="2">
    <source>
        <dbReference type="ARBA" id="ARBA00022605"/>
    </source>
</evidence>
<evidence type="ECO:0000256" key="1">
    <source>
        <dbReference type="ARBA" id="ARBA00001933"/>
    </source>
</evidence>
<reference evidence="8 9" key="1">
    <citation type="submission" date="2021-05" db="EMBL/GenBank/DDBJ databases">
        <title>Genome Assembly of Synthetic Allotetraploid Brassica napus Reveals Homoeologous Exchanges between Subgenomes.</title>
        <authorList>
            <person name="Davis J.T."/>
        </authorList>
    </citation>
    <scope>NUCLEOTIDE SEQUENCE [LARGE SCALE GENOMIC DNA]</scope>
    <source>
        <strain evidence="9">cv. Da-Ae</strain>
        <tissue evidence="8">Seedling</tissue>
    </source>
</reference>
<dbReference type="PANTHER" id="PTHR48078:SF11">
    <property type="entry name" value="THREONINE DEHYDRATASE, MITOCHONDRIAL"/>
    <property type="match status" value="1"/>
</dbReference>
<dbReference type="EMBL" id="JAGKQM010002175">
    <property type="protein sequence ID" value="KAH0850081.1"/>
    <property type="molecule type" value="Genomic_DNA"/>
</dbReference>